<evidence type="ECO:0000256" key="6">
    <source>
        <dbReference type="ARBA" id="ARBA00022989"/>
    </source>
</evidence>
<dbReference type="PROSITE" id="PS51105">
    <property type="entry name" value="PTS_EIIC_TYPE_3"/>
    <property type="match status" value="1"/>
</dbReference>
<dbReference type="GO" id="GO:0005886">
    <property type="term" value="C:plasma membrane"/>
    <property type="evidence" value="ECO:0007669"/>
    <property type="project" value="UniProtKB-SubCell"/>
</dbReference>
<keyword evidence="4" id="KW-0762">Sugar transport</keyword>
<evidence type="ECO:0000313" key="11">
    <source>
        <dbReference type="EMBL" id="PWI34069.1"/>
    </source>
</evidence>
<dbReference type="RefSeq" id="WP_109319320.1">
    <property type="nucleotide sequence ID" value="NZ_QFWT01000003.1"/>
</dbReference>
<name>A0A2U3BBA3_9VIBR</name>
<dbReference type="InterPro" id="IPR051088">
    <property type="entry name" value="PTS_Sugar-EIIC/EIIB"/>
</dbReference>
<comment type="caution">
    <text evidence="11">The sequence shown here is derived from an EMBL/GenBank/DDBJ whole genome shotgun (WGS) entry which is preliminary data.</text>
</comment>
<sequence length="693" mass="77718">MLERDRDTESRSISTYRVLKKSILFSMQSIREGLLWVLPCLIISSLFLFIASAGEFALGKSADWIESCYAINRTITQAFPYLLTAAIGSVVAQKWKVPRAPVALLSIVFLLIAEAIITASGNDIFLTFSVFVAILTPLYGVPLLVKLRRVQRLELIRIDGAGRLVKESLNLVVPSFFIAIVVTAINMLLFQLLSAFTLSEESARQFFMDAPYIFGMVFAALNSFFWFLGIHGYYALLPMVDLLEEASQLNASFALVGGDPLYSMNMSFMGIFVFIGGSGATFSLIIALLMLSEHKTLRILALASIPIGLFNVNEIFLFGLPIIFNPRLFLPFLLTPLVNILVSLTLVNIGWVSMPAMTVPFNSPLLINAWVATEGNIYAVLLQMFNILFGAVIYAPSVMKLNELYTTEPIYIKTLDTTYTRQQEDVEMLNEDVVACIKERDRDWVQVEHHLQDIANQDFYLEYQPQVNVLTNKVVIAEALLRSMNSDGSKQLPMTFIPWLEKAGLMTDMDIWVIRQVSEDIRQAQRMGKNMQVSVNIAPGSLLDSAFFREIEQHISGIETSLCIEITEAALLTDPEKLNNVIRQLRDKGGRVFVDGFGMGHSSLSYLSQFDFDGLKIDKSFIVALDSDKGQKVFSSLFDIAEKMGLDVIVEGIETESQLSFIPKLGYISVQGEYYSGSLVLEDYWHYQYKMNG</sequence>
<evidence type="ECO:0000256" key="7">
    <source>
        <dbReference type="ARBA" id="ARBA00023136"/>
    </source>
</evidence>
<evidence type="ECO:0000256" key="5">
    <source>
        <dbReference type="ARBA" id="ARBA00022692"/>
    </source>
</evidence>
<proteinExistence type="predicted"/>
<feature type="transmembrane region" description="Helical" evidence="8">
    <location>
        <begin position="377"/>
        <end position="395"/>
    </location>
</feature>
<feature type="transmembrane region" description="Helical" evidence="8">
    <location>
        <begin position="297"/>
        <end position="320"/>
    </location>
</feature>
<dbReference type="InterPro" id="IPR003352">
    <property type="entry name" value="PTS_EIIC"/>
</dbReference>
<gene>
    <name evidence="11" type="ORF">DI392_07680</name>
</gene>
<dbReference type="PANTHER" id="PTHR33989:SF4">
    <property type="entry name" value="PTS SYSTEM N,N'-DIACETYLCHITOBIOSE-SPECIFIC EIIC COMPONENT"/>
    <property type="match status" value="1"/>
</dbReference>
<feature type="transmembrane region" description="Helical" evidence="8">
    <location>
        <begin position="212"/>
        <end position="236"/>
    </location>
</feature>
<accession>A0A2U3BBA3</accession>
<feature type="transmembrane region" description="Helical" evidence="8">
    <location>
        <begin position="102"/>
        <end position="119"/>
    </location>
</feature>
<evidence type="ECO:0000256" key="2">
    <source>
        <dbReference type="ARBA" id="ARBA00022448"/>
    </source>
</evidence>
<feature type="transmembrane region" description="Helical" evidence="8">
    <location>
        <begin position="168"/>
        <end position="192"/>
    </location>
</feature>
<dbReference type="GO" id="GO:0008982">
    <property type="term" value="F:protein-N(PI)-phosphohistidine-sugar phosphotransferase activity"/>
    <property type="evidence" value="ECO:0007669"/>
    <property type="project" value="InterPro"/>
</dbReference>
<feature type="transmembrane region" description="Helical" evidence="8">
    <location>
        <begin position="332"/>
        <end position="357"/>
    </location>
</feature>
<dbReference type="PROSITE" id="PS50883">
    <property type="entry name" value="EAL"/>
    <property type="match status" value="1"/>
</dbReference>
<feature type="transmembrane region" description="Helical" evidence="8">
    <location>
        <begin position="78"/>
        <end position="95"/>
    </location>
</feature>
<dbReference type="GO" id="GO:0009401">
    <property type="term" value="P:phosphoenolpyruvate-dependent sugar phosphotransferase system"/>
    <property type="evidence" value="ECO:0007669"/>
    <property type="project" value="InterPro"/>
</dbReference>
<evidence type="ECO:0000256" key="1">
    <source>
        <dbReference type="ARBA" id="ARBA00004651"/>
    </source>
</evidence>
<dbReference type="InterPro" id="IPR001633">
    <property type="entry name" value="EAL_dom"/>
</dbReference>
<dbReference type="SMART" id="SM00052">
    <property type="entry name" value="EAL"/>
    <property type="match status" value="1"/>
</dbReference>
<feature type="transmembrane region" description="Helical" evidence="8">
    <location>
        <begin position="34"/>
        <end position="58"/>
    </location>
</feature>
<comment type="subcellular location">
    <subcellularLocation>
        <location evidence="1">Cell membrane</location>
        <topology evidence="1">Multi-pass membrane protein</topology>
    </subcellularLocation>
</comment>
<evidence type="ECO:0000256" key="8">
    <source>
        <dbReference type="SAM" id="Phobius"/>
    </source>
</evidence>
<dbReference type="Pfam" id="PF00563">
    <property type="entry name" value="EAL"/>
    <property type="match status" value="1"/>
</dbReference>
<dbReference type="OrthoDB" id="6198205at2"/>
<dbReference type="EMBL" id="QFWT01000003">
    <property type="protein sequence ID" value="PWI34069.1"/>
    <property type="molecule type" value="Genomic_DNA"/>
</dbReference>
<feature type="domain" description="PTS EIIC type-3" evidence="10">
    <location>
        <begin position="8"/>
        <end position="397"/>
    </location>
</feature>
<evidence type="ECO:0000259" key="9">
    <source>
        <dbReference type="PROSITE" id="PS50883"/>
    </source>
</evidence>
<evidence type="ECO:0000256" key="4">
    <source>
        <dbReference type="ARBA" id="ARBA00022597"/>
    </source>
</evidence>
<dbReference type="Pfam" id="PF02378">
    <property type="entry name" value="PTS_EIIC"/>
    <property type="match status" value="1"/>
</dbReference>
<dbReference type="InterPro" id="IPR004501">
    <property type="entry name" value="PTS_EIIC_3"/>
</dbReference>
<keyword evidence="7 8" id="KW-0472">Membrane</keyword>
<dbReference type="PANTHER" id="PTHR33989">
    <property type="match status" value="1"/>
</dbReference>
<feature type="transmembrane region" description="Helical" evidence="8">
    <location>
        <begin position="125"/>
        <end position="147"/>
    </location>
</feature>
<keyword evidence="5 8" id="KW-0812">Transmembrane</keyword>
<dbReference type="Gene3D" id="3.20.20.450">
    <property type="entry name" value="EAL domain"/>
    <property type="match status" value="1"/>
</dbReference>
<protein>
    <submittedName>
        <fullName evidence="11">Diguanylate phosphodiesterase</fullName>
    </submittedName>
</protein>
<evidence type="ECO:0000313" key="12">
    <source>
        <dbReference type="Proteomes" id="UP000245362"/>
    </source>
</evidence>
<keyword evidence="6 8" id="KW-1133">Transmembrane helix</keyword>
<dbReference type="SUPFAM" id="SSF141868">
    <property type="entry name" value="EAL domain-like"/>
    <property type="match status" value="1"/>
</dbReference>
<dbReference type="AlphaFoldDB" id="A0A2U3BBA3"/>
<feature type="domain" description="EAL" evidence="9">
    <location>
        <begin position="440"/>
        <end position="692"/>
    </location>
</feature>
<dbReference type="InterPro" id="IPR035919">
    <property type="entry name" value="EAL_sf"/>
</dbReference>
<evidence type="ECO:0000259" key="10">
    <source>
        <dbReference type="PROSITE" id="PS51105"/>
    </source>
</evidence>
<dbReference type="CDD" id="cd01948">
    <property type="entry name" value="EAL"/>
    <property type="match status" value="1"/>
</dbReference>
<reference evidence="11 12" key="1">
    <citation type="submission" date="2018-05" db="EMBL/GenBank/DDBJ databases">
        <title>Vibrio limimaris sp. nov., isolated from marine sediment.</title>
        <authorList>
            <person name="Li C.-M."/>
        </authorList>
    </citation>
    <scope>NUCLEOTIDE SEQUENCE [LARGE SCALE GENOMIC DNA]</scope>
    <source>
        <strain evidence="11 12">E4404</strain>
    </source>
</reference>
<keyword evidence="12" id="KW-1185">Reference proteome</keyword>
<keyword evidence="2" id="KW-0813">Transport</keyword>
<organism evidence="11 12">
    <name type="scientific">Vibrio albus</name>
    <dbReference type="NCBI Taxonomy" id="2200953"/>
    <lineage>
        <taxon>Bacteria</taxon>
        <taxon>Pseudomonadati</taxon>
        <taxon>Pseudomonadota</taxon>
        <taxon>Gammaproteobacteria</taxon>
        <taxon>Vibrionales</taxon>
        <taxon>Vibrionaceae</taxon>
        <taxon>Vibrio</taxon>
    </lineage>
</organism>
<keyword evidence="3" id="KW-1003">Cell membrane</keyword>
<evidence type="ECO:0000256" key="3">
    <source>
        <dbReference type="ARBA" id="ARBA00022475"/>
    </source>
</evidence>
<dbReference type="Proteomes" id="UP000245362">
    <property type="component" value="Unassembled WGS sequence"/>
</dbReference>
<feature type="transmembrane region" description="Helical" evidence="8">
    <location>
        <begin position="271"/>
        <end position="291"/>
    </location>
</feature>